<keyword evidence="1" id="KW-1133">Transmembrane helix</keyword>
<protein>
    <submittedName>
        <fullName evidence="2">Uncharacterized protein</fullName>
    </submittedName>
</protein>
<name>A0ABP6USD8_9FLAO</name>
<feature type="transmembrane region" description="Helical" evidence="1">
    <location>
        <begin position="7"/>
        <end position="25"/>
    </location>
</feature>
<reference evidence="3" key="1">
    <citation type="journal article" date="2019" name="Int. J. Syst. Evol. Microbiol.">
        <title>The Global Catalogue of Microorganisms (GCM) 10K type strain sequencing project: providing services to taxonomists for standard genome sequencing and annotation.</title>
        <authorList>
            <consortium name="The Broad Institute Genomics Platform"/>
            <consortium name="The Broad Institute Genome Sequencing Center for Infectious Disease"/>
            <person name="Wu L."/>
            <person name="Ma J."/>
        </authorList>
    </citation>
    <scope>NUCLEOTIDE SEQUENCE [LARGE SCALE GENOMIC DNA]</scope>
    <source>
        <strain evidence="3">JCM 17106</strain>
    </source>
</reference>
<dbReference type="EMBL" id="BAABCW010000017">
    <property type="protein sequence ID" value="GAA3517325.1"/>
    <property type="molecule type" value="Genomic_DNA"/>
</dbReference>
<organism evidence="2 3">
    <name type="scientific">Aquimarina addita</name>
    <dbReference type="NCBI Taxonomy" id="870485"/>
    <lineage>
        <taxon>Bacteria</taxon>
        <taxon>Pseudomonadati</taxon>
        <taxon>Bacteroidota</taxon>
        <taxon>Flavobacteriia</taxon>
        <taxon>Flavobacteriales</taxon>
        <taxon>Flavobacteriaceae</taxon>
        <taxon>Aquimarina</taxon>
    </lineage>
</organism>
<comment type="caution">
    <text evidence="2">The sequence shown here is derived from an EMBL/GenBank/DDBJ whole genome shotgun (WGS) entry which is preliminary data.</text>
</comment>
<evidence type="ECO:0000256" key="1">
    <source>
        <dbReference type="SAM" id="Phobius"/>
    </source>
</evidence>
<dbReference type="Proteomes" id="UP001500459">
    <property type="component" value="Unassembled WGS sequence"/>
</dbReference>
<evidence type="ECO:0000313" key="3">
    <source>
        <dbReference type="Proteomes" id="UP001500459"/>
    </source>
</evidence>
<accession>A0ABP6USD8</accession>
<sequence>MRTFIKIIIPLLIAGVMGLQIYSWVKTLNHIPIANNKHITFLNMEKNSIHASDDINFVKEKGIEAFEMFQQSQRQNHQLANFYFVILPIQTLLVFVVLILYFIKTKVYT</sequence>
<proteinExistence type="predicted"/>
<keyword evidence="3" id="KW-1185">Reference proteome</keyword>
<gene>
    <name evidence="2" type="ORF">GCM10022393_34290</name>
</gene>
<keyword evidence="1" id="KW-0812">Transmembrane</keyword>
<dbReference type="RefSeq" id="WP_344929538.1">
    <property type="nucleotide sequence ID" value="NZ_BAABCW010000017.1"/>
</dbReference>
<evidence type="ECO:0000313" key="2">
    <source>
        <dbReference type="EMBL" id="GAA3517325.1"/>
    </source>
</evidence>
<feature type="transmembrane region" description="Helical" evidence="1">
    <location>
        <begin position="82"/>
        <end position="103"/>
    </location>
</feature>
<keyword evidence="1" id="KW-0472">Membrane</keyword>